<evidence type="ECO:0000256" key="3">
    <source>
        <dbReference type="ARBA" id="ARBA00022448"/>
    </source>
</evidence>
<dbReference type="InterPro" id="IPR003663">
    <property type="entry name" value="Sugar/inositol_transpt"/>
</dbReference>
<feature type="transmembrane region" description="Helical" evidence="8">
    <location>
        <begin position="498"/>
        <end position="518"/>
    </location>
</feature>
<keyword evidence="11" id="KW-1185">Reference proteome</keyword>
<feature type="transmembrane region" description="Helical" evidence="8">
    <location>
        <begin position="325"/>
        <end position="347"/>
    </location>
</feature>
<dbReference type="GO" id="GO:0016020">
    <property type="term" value="C:membrane"/>
    <property type="evidence" value="ECO:0007669"/>
    <property type="project" value="UniProtKB-SubCell"/>
</dbReference>
<dbReference type="AlphaFoldDB" id="A0A2J6SE99"/>
<dbReference type="EMBL" id="KZ613937">
    <property type="protein sequence ID" value="PMD49091.1"/>
    <property type="molecule type" value="Genomic_DNA"/>
</dbReference>
<dbReference type="Proteomes" id="UP000235786">
    <property type="component" value="Unassembled WGS sequence"/>
</dbReference>
<evidence type="ECO:0000313" key="10">
    <source>
        <dbReference type="EMBL" id="PMD49091.1"/>
    </source>
</evidence>
<dbReference type="Gene3D" id="1.20.1250.20">
    <property type="entry name" value="MFS general substrate transporter like domains"/>
    <property type="match status" value="1"/>
</dbReference>
<proteinExistence type="inferred from homology"/>
<feature type="transmembrane region" description="Helical" evidence="8">
    <location>
        <begin position="110"/>
        <end position="134"/>
    </location>
</feature>
<dbReference type="PROSITE" id="PS00216">
    <property type="entry name" value="SUGAR_TRANSPORT_1"/>
    <property type="match status" value="1"/>
</dbReference>
<keyword evidence="3 7" id="KW-0813">Transport</keyword>
<accession>A0A2J6SE99</accession>
<dbReference type="Pfam" id="PF00083">
    <property type="entry name" value="Sugar_tr"/>
    <property type="match status" value="1"/>
</dbReference>
<reference evidence="10 11" key="1">
    <citation type="submission" date="2016-04" db="EMBL/GenBank/DDBJ databases">
        <title>A degradative enzymes factory behind the ericoid mycorrhizal symbiosis.</title>
        <authorList>
            <consortium name="DOE Joint Genome Institute"/>
            <person name="Martino E."/>
            <person name="Morin E."/>
            <person name="Grelet G."/>
            <person name="Kuo A."/>
            <person name="Kohler A."/>
            <person name="Daghino S."/>
            <person name="Barry K."/>
            <person name="Choi C."/>
            <person name="Cichocki N."/>
            <person name="Clum A."/>
            <person name="Copeland A."/>
            <person name="Hainaut M."/>
            <person name="Haridas S."/>
            <person name="Labutti K."/>
            <person name="Lindquist E."/>
            <person name="Lipzen A."/>
            <person name="Khouja H.-R."/>
            <person name="Murat C."/>
            <person name="Ohm R."/>
            <person name="Olson A."/>
            <person name="Spatafora J."/>
            <person name="Veneault-Fourrey C."/>
            <person name="Henrissat B."/>
            <person name="Grigoriev I."/>
            <person name="Martin F."/>
            <person name="Perotto S."/>
        </authorList>
    </citation>
    <scope>NUCLEOTIDE SEQUENCE [LARGE SCALE GENOMIC DNA]</scope>
    <source>
        <strain evidence="10 11">F</strain>
    </source>
</reference>
<feature type="transmembrane region" description="Helical" evidence="8">
    <location>
        <begin position="229"/>
        <end position="252"/>
    </location>
</feature>
<dbReference type="PROSITE" id="PS50850">
    <property type="entry name" value="MFS"/>
    <property type="match status" value="1"/>
</dbReference>
<feature type="transmembrane region" description="Helical" evidence="8">
    <location>
        <begin position="471"/>
        <end position="492"/>
    </location>
</feature>
<dbReference type="InterPro" id="IPR050360">
    <property type="entry name" value="MFS_Sugar_Transporters"/>
</dbReference>
<sequence length="566" mass="61712">MSEKQVNTESSPEIIDAAPDLHSYPVVAEGTGKTAANEGAQSKTVYNAELYAALQETDIHPWTRESFHLYFAVFVAFLCACANGYDGSLIGSITAMPYFQKTFNTGYNGIRVSGIGSLYNVGSIVTAPIGAIISDRYGRKVGMFCGAWVIILGAIVAATSFHLAQLVIGRFILGAGIQMMTVAAPAYAIEIAPPHWRGRCAGFYNNGWFGGSIPAALITYGTIHIDSNYSWRIPLLLQCVACLFVVVAVWFIPESPRFHMANGKDAEALAFLVKYHGNGDPNSRLVRLEIEEMREGIKADGLDKVWWDYRPLFSTHDGRWRMTQVLMISIFGQFSGNGLGYYNAAIFKDMGISTAPLQLAYNILATSCQAIGGMTGMSLTDRMPRRKVLVIGTFLCAVALACNSGLTSVVAKEINETTVGSVTGHITNLSYGKGALATYFLFQTIYGFTYTPLQGVIPAEALDTNRRAKGLAASGFIVGGMGFINTFCTPIANSSIGYKYIYIFVGWDIVESFLWWLFCVESQGKTLEELEWVYAQKNPVKASLKVDKIVVQADGTVSEKIVDHSE</sequence>
<dbReference type="FunFam" id="1.20.1250.20:FF:000217">
    <property type="entry name" value="MFS lactose permease, putative"/>
    <property type="match status" value="1"/>
</dbReference>
<feature type="transmembrane region" description="Helical" evidence="8">
    <location>
        <begin position="141"/>
        <end position="161"/>
    </location>
</feature>
<dbReference type="GO" id="GO:0005351">
    <property type="term" value="F:carbohydrate:proton symporter activity"/>
    <property type="evidence" value="ECO:0007669"/>
    <property type="project" value="TreeGrafter"/>
</dbReference>
<evidence type="ECO:0000256" key="1">
    <source>
        <dbReference type="ARBA" id="ARBA00004141"/>
    </source>
</evidence>
<evidence type="ECO:0000313" key="11">
    <source>
        <dbReference type="Proteomes" id="UP000235786"/>
    </source>
</evidence>
<evidence type="ECO:0000259" key="9">
    <source>
        <dbReference type="PROSITE" id="PS50850"/>
    </source>
</evidence>
<dbReference type="InterPro" id="IPR036259">
    <property type="entry name" value="MFS_trans_sf"/>
</dbReference>
<feature type="transmembrane region" description="Helical" evidence="8">
    <location>
        <begin position="359"/>
        <end position="376"/>
    </location>
</feature>
<keyword evidence="4 8" id="KW-0812">Transmembrane</keyword>
<feature type="domain" description="Major facilitator superfamily (MFS) profile" evidence="9">
    <location>
        <begin position="72"/>
        <end position="523"/>
    </location>
</feature>
<evidence type="ECO:0000256" key="4">
    <source>
        <dbReference type="ARBA" id="ARBA00022692"/>
    </source>
</evidence>
<evidence type="ECO:0000256" key="5">
    <source>
        <dbReference type="ARBA" id="ARBA00022989"/>
    </source>
</evidence>
<feature type="transmembrane region" description="Helical" evidence="8">
    <location>
        <begin position="431"/>
        <end position="450"/>
    </location>
</feature>
<protein>
    <submittedName>
        <fullName evidence="10">General substrate transporter</fullName>
    </submittedName>
</protein>
<comment type="subcellular location">
    <subcellularLocation>
        <location evidence="1">Membrane</location>
        <topology evidence="1">Multi-pass membrane protein</topology>
    </subcellularLocation>
</comment>
<dbReference type="InterPro" id="IPR020846">
    <property type="entry name" value="MFS_dom"/>
</dbReference>
<name>A0A2J6SE99_HYAVF</name>
<evidence type="ECO:0000256" key="7">
    <source>
        <dbReference type="RuleBase" id="RU003346"/>
    </source>
</evidence>
<evidence type="ECO:0000256" key="2">
    <source>
        <dbReference type="ARBA" id="ARBA00010992"/>
    </source>
</evidence>
<organism evidence="10 11">
    <name type="scientific">Hyaloscypha variabilis (strain UAMH 11265 / GT02V1 / F)</name>
    <name type="common">Meliniomyces variabilis</name>
    <dbReference type="NCBI Taxonomy" id="1149755"/>
    <lineage>
        <taxon>Eukaryota</taxon>
        <taxon>Fungi</taxon>
        <taxon>Dikarya</taxon>
        <taxon>Ascomycota</taxon>
        <taxon>Pezizomycotina</taxon>
        <taxon>Leotiomycetes</taxon>
        <taxon>Helotiales</taxon>
        <taxon>Hyaloscyphaceae</taxon>
        <taxon>Hyaloscypha</taxon>
        <taxon>Hyaloscypha variabilis</taxon>
    </lineage>
</organism>
<dbReference type="NCBIfam" id="TIGR00879">
    <property type="entry name" value="SP"/>
    <property type="match status" value="1"/>
</dbReference>
<dbReference type="InterPro" id="IPR005829">
    <property type="entry name" value="Sugar_transporter_CS"/>
</dbReference>
<feature type="transmembrane region" description="Helical" evidence="8">
    <location>
        <begin position="201"/>
        <end position="223"/>
    </location>
</feature>
<feature type="transmembrane region" description="Helical" evidence="8">
    <location>
        <begin position="388"/>
        <end position="411"/>
    </location>
</feature>
<dbReference type="InterPro" id="IPR005828">
    <property type="entry name" value="MFS_sugar_transport-like"/>
</dbReference>
<keyword evidence="6 8" id="KW-0472">Membrane</keyword>
<gene>
    <name evidence="10" type="ORF">L207DRAFT_415188</name>
</gene>
<feature type="transmembrane region" description="Helical" evidence="8">
    <location>
        <begin position="69"/>
        <end position="90"/>
    </location>
</feature>
<comment type="similarity">
    <text evidence="2 7">Belongs to the major facilitator superfamily. Sugar transporter (TC 2.A.1.1) family.</text>
</comment>
<dbReference type="PANTHER" id="PTHR48022">
    <property type="entry name" value="PLASTIDIC GLUCOSE TRANSPORTER 4"/>
    <property type="match status" value="1"/>
</dbReference>
<feature type="transmembrane region" description="Helical" evidence="8">
    <location>
        <begin position="167"/>
        <end position="189"/>
    </location>
</feature>
<evidence type="ECO:0000256" key="6">
    <source>
        <dbReference type="ARBA" id="ARBA00023136"/>
    </source>
</evidence>
<dbReference type="PANTHER" id="PTHR48022:SF36">
    <property type="entry name" value="LACTOSE PERMEASE, PUTATIVE (AFU_ORTHOLOGUE AFUA_1G17310)-RELATED"/>
    <property type="match status" value="1"/>
</dbReference>
<dbReference type="SUPFAM" id="SSF103473">
    <property type="entry name" value="MFS general substrate transporter"/>
    <property type="match status" value="1"/>
</dbReference>
<evidence type="ECO:0000256" key="8">
    <source>
        <dbReference type="SAM" id="Phobius"/>
    </source>
</evidence>
<keyword evidence="5 8" id="KW-1133">Transmembrane helix</keyword>
<dbReference type="OrthoDB" id="6133115at2759"/>